<organism evidence="2">
    <name type="scientific">viral metagenome</name>
    <dbReference type="NCBI Taxonomy" id="1070528"/>
    <lineage>
        <taxon>unclassified sequences</taxon>
        <taxon>metagenomes</taxon>
        <taxon>organismal metagenomes</taxon>
    </lineage>
</organism>
<dbReference type="EMBL" id="MT141505">
    <property type="protein sequence ID" value="QJA63767.1"/>
    <property type="molecule type" value="Genomic_DNA"/>
</dbReference>
<protein>
    <submittedName>
        <fullName evidence="2">Uncharacterized protein</fullName>
    </submittedName>
</protein>
<dbReference type="AlphaFoldDB" id="A0A6M3J3L8"/>
<gene>
    <name evidence="2" type="ORF">MM415B00578_0021</name>
</gene>
<feature type="compositionally biased region" description="Polar residues" evidence="1">
    <location>
        <begin position="1"/>
        <end position="15"/>
    </location>
</feature>
<accession>A0A6M3J3L8</accession>
<sequence length="287" mass="30190">MPQTFMDGGSNNSYSVDGPGQHGPKLGLYDEEATQSAVLGQRKYFEDGRTFRYSHFVAAVTVGKVCAQDFSVSGFASIDGKFTNASGTAKDDYTTTDDTLYLTDTDIFSAADAADVYAGGYLAITDAAGEGYQYRIKSNDLGTAAGLMKIVLHDKLDSALDSETSCAIVGNMYRNLRGATAATDNLVAGVTANGMTIAYYGWLQTWGICNVLVDASAGTIASSSIAVLSDGVEGAATILGQGTAQASEALITSDFDYSAVTTEPILGFFTDATTNAEYGQIYLQLCW</sequence>
<name>A0A6M3J3L8_9ZZZZ</name>
<evidence type="ECO:0000256" key="1">
    <source>
        <dbReference type="SAM" id="MobiDB-lite"/>
    </source>
</evidence>
<feature type="region of interest" description="Disordered" evidence="1">
    <location>
        <begin position="1"/>
        <end position="27"/>
    </location>
</feature>
<proteinExistence type="predicted"/>
<reference evidence="2" key="1">
    <citation type="submission" date="2020-03" db="EMBL/GenBank/DDBJ databases">
        <title>The deep terrestrial virosphere.</title>
        <authorList>
            <person name="Holmfeldt K."/>
            <person name="Nilsson E."/>
            <person name="Simone D."/>
            <person name="Lopez-Fernandez M."/>
            <person name="Wu X."/>
            <person name="de Brujin I."/>
            <person name="Lundin D."/>
            <person name="Andersson A."/>
            <person name="Bertilsson S."/>
            <person name="Dopson M."/>
        </authorList>
    </citation>
    <scope>NUCLEOTIDE SEQUENCE</scope>
    <source>
        <strain evidence="2">MM415B00578</strain>
    </source>
</reference>
<evidence type="ECO:0000313" key="2">
    <source>
        <dbReference type="EMBL" id="QJA63767.1"/>
    </source>
</evidence>